<dbReference type="eggNOG" id="ENOG502ZKTN">
    <property type="taxonomic scope" value="Bacteria"/>
</dbReference>
<evidence type="ECO:0008006" key="4">
    <source>
        <dbReference type="Google" id="ProtNLM"/>
    </source>
</evidence>
<comment type="caution">
    <text evidence="2">The sequence shown here is derived from an EMBL/GenBank/DDBJ whole genome shotgun (WGS) entry which is preliminary data.</text>
</comment>
<evidence type="ECO:0000313" key="2">
    <source>
        <dbReference type="EMBL" id="EDY18578.1"/>
    </source>
</evidence>
<feature type="transmembrane region" description="Helical" evidence="1">
    <location>
        <begin position="120"/>
        <end position="139"/>
    </location>
</feature>
<keyword evidence="1" id="KW-0472">Membrane</keyword>
<dbReference type="InParanoid" id="B4D4X5"/>
<keyword evidence="1" id="KW-0812">Transmembrane</keyword>
<keyword evidence="3" id="KW-1185">Reference proteome</keyword>
<dbReference type="Proteomes" id="UP000005824">
    <property type="component" value="Unassembled WGS sequence"/>
</dbReference>
<dbReference type="RefSeq" id="WP_006981288.1">
    <property type="nucleotide sequence ID" value="NZ_ABVL01000012.1"/>
</dbReference>
<keyword evidence="1" id="KW-1133">Transmembrane helix</keyword>
<sequence length="177" mass="19517" precursor="true">MRMFKTMLLSFGIALLIVGCLLSACGLAAQGINDGEWHTISQTGQPSRPELFTWSAWRPNNGSVYPFHSFQALQQPASLPEFRMGRGKGFFFDFVFYQGRFVRDGVSHEFPAVGPGWGAAYHWVWALLAFAAGAACSLASQLGARRAASSHSDGSSRATRRAFPRFARRSQNPNRVI</sequence>
<dbReference type="EMBL" id="ABVL01000012">
    <property type="protein sequence ID" value="EDY18578.1"/>
    <property type="molecule type" value="Genomic_DNA"/>
</dbReference>
<protein>
    <recommendedName>
        <fullName evidence="4">Lipoprotein</fullName>
    </recommendedName>
</protein>
<evidence type="ECO:0000313" key="3">
    <source>
        <dbReference type="Proteomes" id="UP000005824"/>
    </source>
</evidence>
<dbReference type="AlphaFoldDB" id="B4D4X5"/>
<evidence type="ECO:0000256" key="1">
    <source>
        <dbReference type="SAM" id="Phobius"/>
    </source>
</evidence>
<proteinExistence type="predicted"/>
<name>B4D4X5_9BACT</name>
<gene>
    <name evidence="2" type="ORF">CfE428DRAFT_3963</name>
</gene>
<organism evidence="2 3">
    <name type="scientific">Chthoniobacter flavus Ellin428</name>
    <dbReference type="NCBI Taxonomy" id="497964"/>
    <lineage>
        <taxon>Bacteria</taxon>
        <taxon>Pseudomonadati</taxon>
        <taxon>Verrucomicrobiota</taxon>
        <taxon>Spartobacteria</taxon>
        <taxon>Chthoniobacterales</taxon>
        <taxon>Chthoniobacteraceae</taxon>
        <taxon>Chthoniobacter</taxon>
    </lineage>
</organism>
<reference evidence="2 3" key="1">
    <citation type="journal article" date="2011" name="J. Bacteriol.">
        <title>Genome sequence of Chthoniobacter flavus Ellin428, an aerobic heterotrophic soil bacterium.</title>
        <authorList>
            <person name="Kant R."/>
            <person name="van Passel M.W."/>
            <person name="Palva A."/>
            <person name="Lucas S."/>
            <person name="Lapidus A."/>
            <person name="Glavina Del Rio T."/>
            <person name="Dalin E."/>
            <person name="Tice H."/>
            <person name="Bruce D."/>
            <person name="Goodwin L."/>
            <person name="Pitluck S."/>
            <person name="Larimer F.W."/>
            <person name="Land M.L."/>
            <person name="Hauser L."/>
            <person name="Sangwan P."/>
            <person name="de Vos W.M."/>
            <person name="Janssen P.H."/>
            <person name="Smidt H."/>
        </authorList>
    </citation>
    <scope>NUCLEOTIDE SEQUENCE [LARGE SCALE GENOMIC DNA]</scope>
    <source>
        <strain evidence="2 3">Ellin428</strain>
    </source>
</reference>
<dbReference type="PROSITE" id="PS51257">
    <property type="entry name" value="PROKAR_LIPOPROTEIN"/>
    <property type="match status" value="1"/>
</dbReference>
<accession>B4D4X5</accession>